<dbReference type="STRING" id="990371.SAMN05421813_10913"/>
<dbReference type="AlphaFoldDB" id="A0A1G9S048"/>
<reference evidence="3" key="1">
    <citation type="submission" date="2016-10" db="EMBL/GenBank/DDBJ databases">
        <authorList>
            <person name="Varghese N."/>
            <person name="Submissions S."/>
        </authorList>
    </citation>
    <scope>NUCLEOTIDE SEQUENCE [LARGE SCALE GENOMIC DNA]</scope>
    <source>
        <strain evidence="3">DSM 24536</strain>
    </source>
</reference>
<keyword evidence="1" id="KW-1133">Transmembrane helix</keyword>
<sequence length="142" mass="16690">MNIYLNFAIVIIYIAVFVWQFSLINTLKSKLETLERFQNIFDIKKIEEYVALMDSKLEAEKEVIKLSKIDNEIKARVDYHMATIPQELKDKYHELFAYLMLKVEECPQESRPLFLELFPLNSDDLVKAVHLFQQQTGAKKGS</sequence>
<dbReference type="EMBL" id="FNHH01000009">
    <property type="protein sequence ID" value="SDM28784.1"/>
    <property type="molecule type" value="Genomic_DNA"/>
</dbReference>
<evidence type="ECO:0000256" key="1">
    <source>
        <dbReference type="SAM" id="Phobius"/>
    </source>
</evidence>
<keyword evidence="1" id="KW-0472">Membrane</keyword>
<organism evidence="2 3">
    <name type="scientific">Daejeonella rubra</name>
    <dbReference type="NCBI Taxonomy" id="990371"/>
    <lineage>
        <taxon>Bacteria</taxon>
        <taxon>Pseudomonadati</taxon>
        <taxon>Bacteroidota</taxon>
        <taxon>Sphingobacteriia</taxon>
        <taxon>Sphingobacteriales</taxon>
        <taxon>Sphingobacteriaceae</taxon>
        <taxon>Daejeonella</taxon>
    </lineage>
</organism>
<protein>
    <submittedName>
        <fullName evidence="2">Uncharacterized protein</fullName>
    </submittedName>
</protein>
<name>A0A1G9S048_9SPHI</name>
<evidence type="ECO:0000313" key="3">
    <source>
        <dbReference type="Proteomes" id="UP000199226"/>
    </source>
</evidence>
<dbReference type="RefSeq" id="WP_143007716.1">
    <property type="nucleotide sequence ID" value="NZ_FNHH01000009.1"/>
</dbReference>
<dbReference type="OrthoDB" id="9970163at2"/>
<keyword evidence="1" id="KW-0812">Transmembrane</keyword>
<gene>
    <name evidence="2" type="ORF">SAMN05421813_10913</name>
</gene>
<keyword evidence="3" id="KW-1185">Reference proteome</keyword>
<feature type="transmembrane region" description="Helical" evidence="1">
    <location>
        <begin position="6"/>
        <end position="27"/>
    </location>
</feature>
<evidence type="ECO:0000313" key="2">
    <source>
        <dbReference type="EMBL" id="SDM28784.1"/>
    </source>
</evidence>
<proteinExistence type="predicted"/>
<accession>A0A1G9S048</accession>
<dbReference type="Proteomes" id="UP000199226">
    <property type="component" value="Unassembled WGS sequence"/>
</dbReference>